<evidence type="ECO:0000256" key="1">
    <source>
        <dbReference type="ARBA" id="ARBA00022723"/>
    </source>
</evidence>
<feature type="region of interest" description="Disordered" evidence="3">
    <location>
        <begin position="313"/>
        <end position="375"/>
    </location>
</feature>
<gene>
    <name evidence="6" type="ORF">H4R18_002042</name>
</gene>
<dbReference type="PRINTS" id="PR00092">
    <property type="entry name" value="TYROSINASE"/>
</dbReference>
<dbReference type="Proteomes" id="UP001140217">
    <property type="component" value="Unassembled WGS sequence"/>
</dbReference>
<organism evidence="6 7">
    <name type="scientific">Coemansia javaensis</name>
    <dbReference type="NCBI Taxonomy" id="2761396"/>
    <lineage>
        <taxon>Eukaryota</taxon>
        <taxon>Fungi</taxon>
        <taxon>Fungi incertae sedis</taxon>
        <taxon>Zoopagomycota</taxon>
        <taxon>Kickxellomycotina</taxon>
        <taxon>Kickxellomycetes</taxon>
        <taxon>Kickxellales</taxon>
        <taxon>Kickxellaceae</taxon>
        <taxon>Coemansia</taxon>
    </lineage>
</organism>
<dbReference type="SUPFAM" id="SSF48056">
    <property type="entry name" value="Di-copper centre-containing domain"/>
    <property type="match status" value="1"/>
</dbReference>
<keyword evidence="7" id="KW-1185">Reference proteome</keyword>
<reference evidence="6" key="1">
    <citation type="submission" date="2022-07" db="EMBL/GenBank/DDBJ databases">
        <title>Phylogenomic reconstructions and comparative analyses of Kickxellomycotina fungi.</title>
        <authorList>
            <person name="Reynolds N.K."/>
            <person name="Stajich J.E."/>
            <person name="Barry K."/>
            <person name="Grigoriev I.V."/>
            <person name="Crous P."/>
            <person name="Smith M.E."/>
        </authorList>
    </citation>
    <scope>NUCLEOTIDE SEQUENCE</scope>
    <source>
        <strain evidence="6">NBRC 105414</strain>
    </source>
</reference>
<sequence>MLKYVCAVVAVAIVGEVVAKSTFPMPRLATSCTTTVVRRDIVSLSQAEQQRFVRVVREMHRRGWMDGFGSMHDHISHQIHGNDQFFAWHRRFLRHFETLMQEIDPDVVLPYWNWGTYWQNPFVDPVLSSTLFGGNGRSGDNCVTDGAEARWGRNYPTRNCLTRKFRYGASTGSFWPMRAVRDVMSSAKTHAQFRSRIENGAHGIVHLGLGGDFETMWAPVDVLFFLHHAMIDKIWAEWQSRDPQRFEHVDGYDYARQAITADSIMPFYGEDIGSTLATNGPGYCYVYDDLPAPPASLKRAKVLMAMNAAANATGSAPRRHPPGPFEPAAPAPAPGPVPTLAEPEQPEQPDPEQLDPAADQDDGDGDGDGASEKAAMRLYAKGRDAVQAEAKIVDFAPPQPMDAGWLRQRHYDVDEAMRMQQLVDGVVAQINAERRQNTPGPQ</sequence>
<dbReference type="InterPro" id="IPR008922">
    <property type="entry name" value="Di-copper_centre_dom_sf"/>
</dbReference>
<feature type="signal peptide" evidence="4">
    <location>
        <begin position="1"/>
        <end position="19"/>
    </location>
</feature>
<keyword evidence="2" id="KW-0186">Copper</keyword>
<evidence type="ECO:0000313" key="6">
    <source>
        <dbReference type="EMBL" id="KAJ2782831.1"/>
    </source>
</evidence>
<evidence type="ECO:0000256" key="2">
    <source>
        <dbReference type="ARBA" id="ARBA00023008"/>
    </source>
</evidence>
<feature type="compositionally biased region" description="Pro residues" evidence="3">
    <location>
        <begin position="322"/>
        <end position="337"/>
    </location>
</feature>
<feature type="domain" description="Tyrosinase copper-binding" evidence="5">
    <location>
        <begin position="80"/>
        <end position="97"/>
    </location>
</feature>
<evidence type="ECO:0000259" key="5">
    <source>
        <dbReference type="PROSITE" id="PS00497"/>
    </source>
</evidence>
<protein>
    <recommendedName>
        <fullName evidence="5">Tyrosinase copper-binding domain-containing protein</fullName>
    </recommendedName>
</protein>
<dbReference type="GO" id="GO:0016491">
    <property type="term" value="F:oxidoreductase activity"/>
    <property type="evidence" value="ECO:0007669"/>
    <property type="project" value="InterPro"/>
</dbReference>
<keyword evidence="1" id="KW-0479">Metal-binding</keyword>
<dbReference type="PANTHER" id="PTHR11474:SF126">
    <property type="entry name" value="TYROSINASE-LIKE PROTEIN TYR-1-RELATED"/>
    <property type="match status" value="1"/>
</dbReference>
<dbReference type="InterPro" id="IPR002227">
    <property type="entry name" value="Tyrosinase_Cu-bd"/>
</dbReference>
<keyword evidence="4" id="KW-0732">Signal</keyword>
<dbReference type="InterPro" id="IPR050316">
    <property type="entry name" value="Tyrosinase/Hemocyanin"/>
</dbReference>
<comment type="caution">
    <text evidence="6">The sequence shown here is derived from an EMBL/GenBank/DDBJ whole genome shotgun (WGS) entry which is preliminary data.</text>
</comment>
<feature type="chain" id="PRO_5040745039" description="Tyrosinase copper-binding domain-containing protein" evidence="4">
    <location>
        <begin position="20"/>
        <end position="442"/>
    </location>
</feature>
<dbReference type="AlphaFoldDB" id="A0A9W8HE08"/>
<dbReference type="EMBL" id="JANBUL010000061">
    <property type="protein sequence ID" value="KAJ2782831.1"/>
    <property type="molecule type" value="Genomic_DNA"/>
</dbReference>
<dbReference type="PANTHER" id="PTHR11474">
    <property type="entry name" value="TYROSINASE FAMILY MEMBER"/>
    <property type="match status" value="1"/>
</dbReference>
<dbReference type="Gene3D" id="1.10.1280.10">
    <property type="entry name" value="Di-copper center containing domain from catechol oxidase"/>
    <property type="match status" value="1"/>
</dbReference>
<dbReference type="PROSITE" id="PS00497">
    <property type="entry name" value="TYROSINASE_1"/>
    <property type="match status" value="1"/>
</dbReference>
<evidence type="ECO:0000313" key="7">
    <source>
        <dbReference type="Proteomes" id="UP001140217"/>
    </source>
</evidence>
<evidence type="ECO:0000256" key="4">
    <source>
        <dbReference type="SAM" id="SignalP"/>
    </source>
</evidence>
<evidence type="ECO:0000256" key="3">
    <source>
        <dbReference type="SAM" id="MobiDB-lite"/>
    </source>
</evidence>
<proteinExistence type="predicted"/>
<dbReference type="GO" id="GO:0046872">
    <property type="term" value="F:metal ion binding"/>
    <property type="evidence" value="ECO:0007669"/>
    <property type="project" value="UniProtKB-KW"/>
</dbReference>
<accession>A0A9W8HE08</accession>
<name>A0A9W8HE08_9FUNG</name>
<feature type="compositionally biased region" description="Acidic residues" evidence="3">
    <location>
        <begin position="344"/>
        <end position="369"/>
    </location>
</feature>
<dbReference type="OrthoDB" id="6132182at2759"/>
<dbReference type="Pfam" id="PF00264">
    <property type="entry name" value="Tyrosinase"/>
    <property type="match status" value="1"/>
</dbReference>